<feature type="domain" description="Heterokaryon incompatibility" evidence="1">
    <location>
        <begin position="55"/>
        <end position="186"/>
    </location>
</feature>
<evidence type="ECO:0000313" key="3">
    <source>
        <dbReference type="Proteomes" id="UP001174936"/>
    </source>
</evidence>
<comment type="caution">
    <text evidence="2">The sequence shown here is derived from an EMBL/GenBank/DDBJ whole genome shotgun (WGS) entry which is preliminary data.</text>
</comment>
<proteinExistence type="predicted"/>
<protein>
    <submittedName>
        <fullName evidence="2">Heterokaryon incompatibility protein-domain-containing protein</fullName>
    </submittedName>
</protein>
<sequence>MSLASSTTLIGTDPRYPIIDPRRGQIRLIRLHPGAANDDIVIDVAVHDLSSTCKYAALSYAWGEGECCPISINGVPTVIRPNLCNALRHLRSPSARLILWVDAICIHQASTAERNHQVALMGQIYSTAHQVIVWLGQGSEYTDQVLTSLRSGGRSIEAFSTDLRLRCGLTAVCSRSWFTRMWVVQEVALATRDPRVRCGMMEIPWSVFVRGLARVRDLLEEEISKTEYPHFKFQKSMEVIAAELLASPEKKKLWDGLGVINATWWSQSMLGLNARYEDQSHSGGGYTDVERAGQNYSVDSSSGSAKRTLRKSAYNLKAKVSQVLLLDEVRRDRCAHGLGIQIARTKQFRASDPRDKVYALLAISNFPGKTVTADYSLPVERVFAEATVNIITQHFGHGYNTFPLLPNNLRIREWPSWVPNLSLPESVGSIPGDPTDLCPRDYELQPLLTALGDITHFTNFSADLTVMKVLGLHLGTIKSVMPIDFWDAVEVLMVLRRIRRALPPTDSDLILDVVVARSQLVESLDEESRRFLDQNFRLLWDSLADSTFQADQKTFGWTLETIADPRRLERVLIVTESGQLGLCPQVGVKPGDTVAGLFGINFPMILRRERRDTMLCVAHLAAHRWGHDFLKDMEVKDPEVLEKRHGMKWFTIR</sequence>
<dbReference type="InterPro" id="IPR052895">
    <property type="entry name" value="HetReg/Transcr_Mod"/>
</dbReference>
<evidence type="ECO:0000259" key="1">
    <source>
        <dbReference type="Pfam" id="PF06985"/>
    </source>
</evidence>
<dbReference type="PANTHER" id="PTHR24148">
    <property type="entry name" value="ANKYRIN REPEAT DOMAIN-CONTAINING PROTEIN 39 HOMOLOG-RELATED"/>
    <property type="match status" value="1"/>
</dbReference>
<dbReference type="AlphaFoldDB" id="A0AA39XRQ2"/>
<dbReference type="PANTHER" id="PTHR24148:SF82">
    <property type="entry name" value="HETEROKARYON INCOMPATIBILITY DOMAIN-CONTAINING PROTEIN"/>
    <property type="match status" value="1"/>
</dbReference>
<keyword evidence="3" id="KW-1185">Reference proteome</keyword>
<dbReference type="Pfam" id="PF06985">
    <property type="entry name" value="HET"/>
    <property type="match status" value="1"/>
</dbReference>
<organism evidence="2 3">
    <name type="scientific">Cercophora newfieldiana</name>
    <dbReference type="NCBI Taxonomy" id="92897"/>
    <lineage>
        <taxon>Eukaryota</taxon>
        <taxon>Fungi</taxon>
        <taxon>Dikarya</taxon>
        <taxon>Ascomycota</taxon>
        <taxon>Pezizomycotina</taxon>
        <taxon>Sordariomycetes</taxon>
        <taxon>Sordariomycetidae</taxon>
        <taxon>Sordariales</taxon>
        <taxon>Lasiosphaeriaceae</taxon>
        <taxon>Cercophora</taxon>
    </lineage>
</organism>
<dbReference type="Proteomes" id="UP001174936">
    <property type="component" value="Unassembled WGS sequence"/>
</dbReference>
<name>A0AA39XRQ2_9PEZI</name>
<evidence type="ECO:0000313" key="2">
    <source>
        <dbReference type="EMBL" id="KAK0639002.1"/>
    </source>
</evidence>
<dbReference type="EMBL" id="JAULSV010000007">
    <property type="protein sequence ID" value="KAK0639002.1"/>
    <property type="molecule type" value="Genomic_DNA"/>
</dbReference>
<gene>
    <name evidence="2" type="ORF">B0T16DRAFT_422255</name>
</gene>
<reference evidence="2" key="1">
    <citation type="submission" date="2023-06" db="EMBL/GenBank/DDBJ databases">
        <title>Genome-scale phylogeny and comparative genomics of the fungal order Sordariales.</title>
        <authorList>
            <consortium name="Lawrence Berkeley National Laboratory"/>
            <person name="Hensen N."/>
            <person name="Bonometti L."/>
            <person name="Westerberg I."/>
            <person name="Brannstrom I.O."/>
            <person name="Guillou S."/>
            <person name="Cros-Aarteil S."/>
            <person name="Calhoun S."/>
            <person name="Haridas S."/>
            <person name="Kuo A."/>
            <person name="Mondo S."/>
            <person name="Pangilinan J."/>
            <person name="Riley R."/>
            <person name="Labutti K."/>
            <person name="Andreopoulos B."/>
            <person name="Lipzen A."/>
            <person name="Chen C."/>
            <person name="Yanf M."/>
            <person name="Daum C."/>
            <person name="Ng V."/>
            <person name="Clum A."/>
            <person name="Steindorff A."/>
            <person name="Ohm R."/>
            <person name="Martin F."/>
            <person name="Silar P."/>
            <person name="Natvig D."/>
            <person name="Lalanne C."/>
            <person name="Gautier V."/>
            <person name="Ament-Velasquez S.L."/>
            <person name="Kruys A."/>
            <person name="Hutchinson M.I."/>
            <person name="Powell A.J."/>
            <person name="Barry K."/>
            <person name="Miller A.N."/>
            <person name="Grigoriev I.V."/>
            <person name="Debuchy R."/>
            <person name="Gladieux P."/>
            <person name="Thoren M.H."/>
            <person name="Johannesson H."/>
        </authorList>
    </citation>
    <scope>NUCLEOTIDE SEQUENCE</scope>
    <source>
        <strain evidence="2">SMH2532-1</strain>
    </source>
</reference>
<dbReference type="InterPro" id="IPR010730">
    <property type="entry name" value="HET"/>
</dbReference>
<accession>A0AA39XRQ2</accession>